<reference evidence="1 2" key="1">
    <citation type="submission" date="2023-08" db="EMBL/GenBank/DDBJ databases">
        <title>Black Yeasts Isolated from many extreme environments.</title>
        <authorList>
            <person name="Coleine C."/>
            <person name="Stajich J.E."/>
            <person name="Selbmann L."/>
        </authorList>
    </citation>
    <scope>NUCLEOTIDE SEQUENCE [LARGE SCALE GENOMIC DNA]</scope>
    <source>
        <strain evidence="1 2">CCFEE 5910</strain>
    </source>
</reference>
<dbReference type="GO" id="GO:0020037">
    <property type="term" value="F:heme binding"/>
    <property type="evidence" value="ECO:0007669"/>
    <property type="project" value="InterPro"/>
</dbReference>
<dbReference type="PANTHER" id="PTHR36195">
    <property type="entry name" value="DOMAIN PROTEIN, PUTATIVE (AFU_ORTHOLOGUE AFUA_5G01990)-RELATED-RELATED"/>
    <property type="match status" value="1"/>
</dbReference>
<name>A0AAN7SU82_9EURO</name>
<evidence type="ECO:0000313" key="2">
    <source>
        <dbReference type="Proteomes" id="UP001309876"/>
    </source>
</evidence>
<dbReference type="PANTHER" id="PTHR36195:SF4">
    <property type="entry name" value="DOMAIN PROTEIN, PUTATIVE (AFU_ORTHOLOGUE AFUA_5G01990)-RELATED"/>
    <property type="match status" value="1"/>
</dbReference>
<dbReference type="Proteomes" id="UP001309876">
    <property type="component" value="Unassembled WGS sequence"/>
</dbReference>
<dbReference type="EMBL" id="JAVRRJ010000009">
    <property type="protein sequence ID" value="KAK5081600.1"/>
    <property type="molecule type" value="Genomic_DNA"/>
</dbReference>
<organism evidence="1 2">
    <name type="scientific">Lithohypha guttulata</name>
    <dbReference type="NCBI Taxonomy" id="1690604"/>
    <lineage>
        <taxon>Eukaryota</taxon>
        <taxon>Fungi</taxon>
        <taxon>Dikarya</taxon>
        <taxon>Ascomycota</taxon>
        <taxon>Pezizomycotina</taxon>
        <taxon>Eurotiomycetes</taxon>
        <taxon>Chaetothyriomycetidae</taxon>
        <taxon>Chaetothyriales</taxon>
        <taxon>Trichomeriaceae</taxon>
        <taxon>Lithohypha</taxon>
    </lineage>
</organism>
<dbReference type="Gene3D" id="2.40.180.10">
    <property type="entry name" value="Catalase core domain"/>
    <property type="match status" value="1"/>
</dbReference>
<keyword evidence="2" id="KW-1185">Reference proteome</keyword>
<sequence length="375" mass="42866">MAQKVQSLAAAGIANMSSEPYVKFDDEGVEPKIENESELQNQLFDIIRRTQEHNFSMHRHAMRATHVKTQAIVKGQLTILPDLPAELAQAIASPENATKPHPVAIRFANEPSFLQDDRAPGPRGCGMKVFDVAGNFMDSHGSKTKTQDLTFNNAPLLELRDVKTTVEIFTIRERHFREPEKIGPELDKRSDRSLQKAPMQLPNQHFLSYTMYSQSAYRWGPYVVKYALFPTGEYQAALEKSHKITDSSSPEQHSKWLREWFRGTQDATYDLRVQLCQNLRAQSVEDASLAWDETAFPYRTVGKFVLPAGQDVFSSDRRTFWDDHMRLNVWYGLEEMRPLGSVNRLRKELYQRSAGFRGHINAAEYTDVSSVDQIP</sequence>
<dbReference type="AlphaFoldDB" id="A0AAN7SU82"/>
<dbReference type="InterPro" id="IPR020835">
    <property type="entry name" value="Catalase_sf"/>
</dbReference>
<protein>
    <recommendedName>
        <fullName evidence="3">Catalase</fullName>
    </recommendedName>
</protein>
<gene>
    <name evidence="1" type="ORF">LTR05_007731</name>
</gene>
<evidence type="ECO:0008006" key="3">
    <source>
        <dbReference type="Google" id="ProtNLM"/>
    </source>
</evidence>
<proteinExistence type="predicted"/>
<dbReference type="SUPFAM" id="SSF56634">
    <property type="entry name" value="Heme-dependent catalase-like"/>
    <property type="match status" value="1"/>
</dbReference>
<comment type="caution">
    <text evidence="1">The sequence shown here is derived from an EMBL/GenBank/DDBJ whole genome shotgun (WGS) entry which is preliminary data.</text>
</comment>
<accession>A0AAN7SU82</accession>
<evidence type="ECO:0000313" key="1">
    <source>
        <dbReference type="EMBL" id="KAK5081600.1"/>
    </source>
</evidence>